<dbReference type="GeneID" id="64599289"/>
<dbReference type="AlphaFoldDB" id="A0A9P7JA67"/>
<dbReference type="EMBL" id="JABBWE010000001">
    <property type="protein sequence ID" value="KAG1810424.1"/>
    <property type="molecule type" value="Genomic_DNA"/>
</dbReference>
<evidence type="ECO:0000313" key="3">
    <source>
        <dbReference type="Proteomes" id="UP000719766"/>
    </source>
</evidence>
<proteinExistence type="predicted"/>
<organism evidence="2 3">
    <name type="scientific">Suillus plorans</name>
    <dbReference type="NCBI Taxonomy" id="116603"/>
    <lineage>
        <taxon>Eukaryota</taxon>
        <taxon>Fungi</taxon>
        <taxon>Dikarya</taxon>
        <taxon>Basidiomycota</taxon>
        <taxon>Agaricomycotina</taxon>
        <taxon>Agaricomycetes</taxon>
        <taxon>Agaricomycetidae</taxon>
        <taxon>Boletales</taxon>
        <taxon>Suillineae</taxon>
        <taxon>Suillaceae</taxon>
        <taxon>Suillus</taxon>
    </lineage>
</organism>
<keyword evidence="3" id="KW-1185">Reference proteome</keyword>
<gene>
    <name evidence="2" type="ORF">HD556DRAFT_1436166</name>
</gene>
<dbReference type="Proteomes" id="UP000719766">
    <property type="component" value="Unassembled WGS sequence"/>
</dbReference>
<keyword evidence="1" id="KW-0472">Membrane</keyword>
<feature type="transmembrane region" description="Helical" evidence="1">
    <location>
        <begin position="27"/>
        <end position="44"/>
    </location>
</feature>
<protein>
    <submittedName>
        <fullName evidence="2">Uncharacterized protein</fullName>
    </submittedName>
</protein>
<accession>A0A9P7JA67</accession>
<evidence type="ECO:0000313" key="2">
    <source>
        <dbReference type="EMBL" id="KAG1810424.1"/>
    </source>
</evidence>
<reference evidence="2" key="1">
    <citation type="journal article" date="2020" name="New Phytol.">
        <title>Comparative genomics reveals dynamic genome evolution in host specialist ectomycorrhizal fungi.</title>
        <authorList>
            <person name="Lofgren L.A."/>
            <person name="Nguyen N.H."/>
            <person name="Vilgalys R."/>
            <person name="Ruytinx J."/>
            <person name="Liao H.L."/>
            <person name="Branco S."/>
            <person name="Kuo A."/>
            <person name="LaButti K."/>
            <person name="Lipzen A."/>
            <person name="Andreopoulos W."/>
            <person name="Pangilinan J."/>
            <person name="Riley R."/>
            <person name="Hundley H."/>
            <person name="Na H."/>
            <person name="Barry K."/>
            <person name="Grigoriev I.V."/>
            <person name="Stajich J.E."/>
            <person name="Kennedy P.G."/>
        </authorList>
    </citation>
    <scope>NUCLEOTIDE SEQUENCE</scope>
    <source>
        <strain evidence="2">S12</strain>
    </source>
</reference>
<keyword evidence="1" id="KW-1133">Transmembrane helix</keyword>
<dbReference type="RefSeq" id="XP_041168089.1">
    <property type="nucleotide sequence ID" value="XM_041305525.1"/>
</dbReference>
<keyword evidence="1" id="KW-0812">Transmembrane</keyword>
<sequence>MSGDAGAALANEITQLSFDLRNAYDDVVSRSACSLIFLGFFYLHRFQTFRGQLKEVQLSSSMLAEISESSFKFQSFVKQFGSSDHQNEFVNILCKL</sequence>
<comment type="caution">
    <text evidence="2">The sequence shown here is derived from an EMBL/GenBank/DDBJ whole genome shotgun (WGS) entry which is preliminary data.</text>
</comment>
<name>A0A9P7JA67_9AGAM</name>
<evidence type="ECO:0000256" key="1">
    <source>
        <dbReference type="SAM" id="Phobius"/>
    </source>
</evidence>